<name>A0ABT1SZE3_9SPHI</name>
<dbReference type="RefSeq" id="WP_256537840.1">
    <property type="nucleotide sequence ID" value="NZ_JANHOH010000001.1"/>
</dbReference>
<accession>A0ABT1SZE3</accession>
<organism evidence="3 4">
    <name type="scientific">Mucilaginibacter aquariorum</name>
    <dbReference type="NCBI Taxonomy" id="2967225"/>
    <lineage>
        <taxon>Bacteria</taxon>
        <taxon>Pseudomonadati</taxon>
        <taxon>Bacteroidota</taxon>
        <taxon>Sphingobacteriia</taxon>
        <taxon>Sphingobacteriales</taxon>
        <taxon>Sphingobacteriaceae</taxon>
        <taxon>Mucilaginibacter</taxon>
    </lineage>
</organism>
<evidence type="ECO:0000313" key="3">
    <source>
        <dbReference type="EMBL" id="MCQ6957642.1"/>
    </source>
</evidence>
<evidence type="ECO:0000256" key="1">
    <source>
        <dbReference type="SAM" id="MobiDB-lite"/>
    </source>
</evidence>
<keyword evidence="2" id="KW-0472">Membrane</keyword>
<sequence>MNWTHFLLWLAGIYSLYYLIVFLLDLIAGNRKDLPAGTSQELTFSEEVTPVRLSPEAESTPEPEKPTKSQIATEVIGSGGVPITDLFRLAKQEAIIYTRSVSF</sequence>
<reference evidence="3 4" key="1">
    <citation type="submission" date="2022-07" db="EMBL/GenBank/DDBJ databases">
        <title>Mucilaginibacter sp. JC4.</title>
        <authorList>
            <person name="Le V."/>
            <person name="Ko S.-R."/>
            <person name="Ahn C.-Y."/>
            <person name="Oh H.-M."/>
        </authorList>
    </citation>
    <scope>NUCLEOTIDE SEQUENCE [LARGE SCALE GENOMIC DNA]</scope>
    <source>
        <strain evidence="3 4">JC4</strain>
    </source>
</reference>
<feature type="transmembrane region" description="Helical" evidence="2">
    <location>
        <begin position="6"/>
        <end position="28"/>
    </location>
</feature>
<keyword evidence="2" id="KW-0812">Transmembrane</keyword>
<keyword evidence="2" id="KW-1133">Transmembrane helix</keyword>
<comment type="caution">
    <text evidence="3">The sequence shown here is derived from an EMBL/GenBank/DDBJ whole genome shotgun (WGS) entry which is preliminary data.</text>
</comment>
<dbReference type="EMBL" id="JANHOH010000001">
    <property type="protein sequence ID" value="MCQ6957642.1"/>
    <property type="molecule type" value="Genomic_DNA"/>
</dbReference>
<protein>
    <submittedName>
        <fullName evidence="3">Uncharacterized protein</fullName>
    </submittedName>
</protein>
<evidence type="ECO:0000256" key="2">
    <source>
        <dbReference type="SAM" id="Phobius"/>
    </source>
</evidence>
<dbReference type="Proteomes" id="UP001204376">
    <property type="component" value="Unassembled WGS sequence"/>
</dbReference>
<feature type="region of interest" description="Disordered" evidence="1">
    <location>
        <begin position="51"/>
        <end position="70"/>
    </location>
</feature>
<gene>
    <name evidence="3" type="ORF">NPE20_06730</name>
</gene>
<keyword evidence="4" id="KW-1185">Reference proteome</keyword>
<proteinExistence type="predicted"/>
<evidence type="ECO:0000313" key="4">
    <source>
        <dbReference type="Proteomes" id="UP001204376"/>
    </source>
</evidence>